<comment type="caution">
    <text evidence="1">The sequence shown here is derived from an EMBL/GenBank/DDBJ whole genome shotgun (WGS) entry which is preliminary data.</text>
</comment>
<protein>
    <submittedName>
        <fullName evidence="1">Uncharacterized protein</fullName>
    </submittedName>
</protein>
<proteinExistence type="predicted"/>
<dbReference type="Proteomes" id="UP001190700">
    <property type="component" value="Unassembled WGS sequence"/>
</dbReference>
<dbReference type="InterPro" id="IPR029044">
    <property type="entry name" value="Nucleotide-diphossugar_trans"/>
</dbReference>
<accession>A0AAE0KRF3</accession>
<keyword evidence="2" id="KW-1185">Reference proteome</keyword>
<dbReference type="AlphaFoldDB" id="A0AAE0KRF3"/>
<evidence type="ECO:0000313" key="1">
    <source>
        <dbReference type="EMBL" id="KAK3257705.1"/>
    </source>
</evidence>
<dbReference type="SUPFAM" id="SSF53448">
    <property type="entry name" value="Nucleotide-diphospho-sugar transferases"/>
    <property type="match status" value="1"/>
</dbReference>
<reference evidence="1 2" key="1">
    <citation type="journal article" date="2015" name="Genome Biol. Evol.">
        <title>Comparative Genomics of a Bacterivorous Green Alga Reveals Evolutionary Causalities and Consequences of Phago-Mixotrophic Mode of Nutrition.</title>
        <authorList>
            <person name="Burns J.A."/>
            <person name="Paasch A."/>
            <person name="Narechania A."/>
            <person name="Kim E."/>
        </authorList>
    </citation>
    <scope>NUCLEOTIDE SEQUENCE [LARGE SCALE GENOMIC DNA]</scope>
    <source>
        <strain evidence="1 2">PLY_AMNH</strain>
    </source>
</reference>
<sequence>MRILTGLGRGRSHACRLHHAFCNFARHHNFGIEAHFSDLGSAAVRKYGDFVTPVFSPNLHEIHGVDFGPVIFRTSMFHEIGRFDEAMAKPGECGIMADYEISMRMWMAGYQARPMSANELSGIVSSSVNILAPDNRVRQKEARPQNPIGIDFLQPQGWGRTWQRGVKIGDTWYEPADLDEKQELDEK</sequence>
<dbReference type="EMBL" id="LGRX02020212">
    <property type="protein sequence ID" value="KAK3257705.1"/>
    <property type="molecule type" value="Genomic_DNA"/>
</dbReference>
<gene>
    <name evidence="1" type="ORF">CYMTET_33221</name>
</gene>
<evidence type="ECO:0000313" key="2">
    <source>
        <dbReference type="Proteomes" id="UP001190700"/>
    </source>
</evidence>
<organism evidence="1 2">
    <name type="scientific">Cymbomonas tetramitiformis</name>
    <dbReference type="NCBI Taxonomy" id="36881"/>
    <lineage>
        <taxon>Eukaryota</taxon>
        <taxon>Viridiplantae</taxon>
        <taxon>Chlorophyta</taxon>
        <taxon>Pyramimonadophyceae</taxon>
        <taxon>Pyramimonadales</taxon>
        <taxon>Pyramimonadaceae</taxon>
        <taxon>Cymbomonas</taxon>
    </lineage>
</organism>
<name>A0AAE0KRF3_9CHLO</name>